<comment type="subcellular location">
    <subcellularLocation>
        <location evidence="1">Cell membrane</location>
        <topology evidence="1">Multi-pass membrane protein</topology>
    </subcellularLocation>
</comment>
<evidence type="ECO:0000256" key="3">
    <source>
        <dbReference type="ARBA" id="ARBA00022475"/>
    </source>
</evidence>
<dbReference type="Pfam" id="PF03142">
    <property type="entry name" value="Chitin_synth_2"/>
    <property type="match status" value="1"/>
</dbReference>
<dbReference type="InterPro" id="IPR004835">
    <property type="entry name" value="Chitin_synth"/>
</dbReference>
<evidence type="ECO:0000256" key="7">
    <source>
        <dbReference type="ARBA" id="ARBA00022989"/>
    </source>
</evidence>
<evidence type="ECO:0000256" key="10">
    <source>
        <dbReference type="SAM" id="MobiDB-lite"/>
    </source>
</evidence>
<feature type="transmembrane region" description="Helical" evidence="11">
    <location>
        <begin position="1056"/>
        <end position="1075"/>
    </location>
</feature>
<evidence type="ECO:0000256" key="2">
    <source>
        <dbReference type="ARBA" id="ARBA00012543"/>
    </source>
</evidence>
<feature type="region of interest" description="Disordered" evidence="10">
    <location>
        <begin position="1369"/>
        <end position="1417"/>
    </location>
</feature>
<dbReference type="GO" id="GO:0030428">
    <property type="term" value="C:cell septum"/>
    <property type="evidence" value="ECO:0007669"/>
    <property type="project" value="TreeGrafter"/>
</dbReference>
<dbReference type="InterPro" id="IPR054295">
    <property type="entry name" value="CHS4-like_dom"/>
</dbReference>
<evidence type="ECO:0000313" key="14">
    <source>
        <dbReference type="Proteomes" id="UP001150538"/>
    </source>
</evidence>
<evidence type="ECO:0000256" key="11">
    <source>
        <dbReference type="SAM" id="Phobius"/>
    </source>
</evidence>
<keyword evidence="8 11" id="KW-0472">Membrane</keyword>
<comment type="caution">
    <text evidence="13">The sequence shown here is derived from an EMBL/GenBank/DDBJ whole genome shotgun (WGS) entry which is preliminary data.</text>
</comment>
<feature type="compositionally biased region" description="Polar residues" evidence="10">
    <location>
        <begin position="1369"/>
        <end position="1384"/>
    </location>
</feature>
<keyword evidence="14" id="KW-1185">Reference proteome</keyword>
<dbReference type="CDD" id="cd04190">
    <property type="entry name" value="Chitin_synth_C"/>
    <property type="match status" value="1"/>
</dbReference>
<gene>
    <name evidence="13" type="ORF">H4219_002069</name>
</gene>
<evidence type="ECO:0000256" key="1">
    <source>
        <dbReference type="ARBA" id="ARBA00004651"/>
    </source>
</evidence>
<dbReference type="Proteomes" id="UP001150538">
    <property type="component" value="Unassembled WGS sequence"/>
</dbReference>
<dbReference type="GO" id="GO:0004100">
    <property type="term" value="F:chitin synthase activity"/>
    <property type="evidence" value="ECO:0007669"/>
    <property type="project" value="UniProtKB-EC"/>
</dbReference>
<dbReference type="EMBL" id="JANBPU010000029">
    <property type="protein sequence ID" value="KAJ1919307.1"/>
    <property type="molecule type" value="Genomic_DNA"/>
</dbReference>
<evidence type="ECO:0000256" key="6">
    <source>
        <dbReference type="ARBA" id="ARBA00022692"/>
    </source>
</evidence>
<dbReference type="PANTHER" id="PTHR22914:SF16">
    <property type="entry name" value="CHITIN SYNTHASE 3"/>
    <property type="match status" value="1"/>
</dbReference>
<feature type="transmembrane region" description="Helical" evidence="11">
    <location>
        <begin position="410"/>
        <end position="433"/>
    </location>
</feature>
<keyword evidence="3" id="KW-1003">Cell membrane</keyword>
<evidence type="ECO:0000256" key="4">
    <source>
        <dbReference type="ARBA" id="ARBA00022676"/>
    </source>
</evidence>
<dbReference type="GO" id="GO:0006031">
    <property type="term" value="P:chitin biosynthetic process"/>
    <property type="evidence" value="ECO:0007669"/>
    <property type="project" value="TreeGrafter"/>
</dbReference>
<keyword evidence="5" id="KW-0808">Transferase</keyword>
<feature type="region of interest" description="Disordered" evidence="10">
    <location>
        <begin position="1317"/>
        <end position="1336"/>
    </location>
</feature>
<proteinExistence type="predicted"/>
<reference evidence="13" key="1">
    <citation type="submission" date="2022-07" db="EMBL/GenBank/DDBJ databases">
        <title>Phylogenomic reconstructions and comparative analyses of Kickxellomycotina fungi.</title>
        <authorList>
            <person name="Reynolds N.K."/>
            <person name="Stajich J.E."/>
            <person name="Barry K."/>
            <person name="Grigoriev I.V."/>
            <person name="Crous P."/>
            <person name="Smith M.E."/>
        </authorList>
    </citation>
    <scope>NUCLEOTIDE SEQUENCE</scope>
    <source>
        <strain evidence="13">NBRC 100468</strain>
    </source>
</reference>
<dbReference type="SUPFAM" id="SSF53448">
    <property type="entry name" value="Nucleotide-diphospho-sugar transferases"/>
    <property type="match status" value="1"/>
</dbReference>
<feature type="transmembrane region" description="Helical" evidence="11">
    <location>
        <begin position="1087"/>
        <end position="1106"/>
    </location>
</feature>
<organism evidence="13 14">
    <name type="scientific">Mycoemilia scoparia</name>
    <dbReference type="NCBI Taxonomy" id="417184"/>
    <lineage>
        <taxon>Eukaryota</taxon>
        <taxon>Fungi</taxon>
        <taxon>Fungi incertae sedis</taxon>
        <taxon>Zoopagomycota</taxon>
        <taxon>Kickxellomycotina</taxon>
        <taxon>Kickxellomycetes</taxon>
        <taxon>Kickxellales</taxon>
        <taxon>Kickxellaceae</taxon>
        <taxon>Mycoemilia</taxon>
    </lineage>
</organism>
<keyword evidence="7 11" id="KW-1133">Transmembrane helix</keyword>
<evidence type="ECO:0000256" key="9">
    <source>
        <dbReference type="ARBA" id="ARBA00023180"/>
    </source>
</evidence>
<name>A0A9W8A3F8_9FUNG</name>
<feature type="compositionally biased region" description="Polar residues" evidence="10">
    <location>
        <begin position="19"/>
        <end position="32"/>
    </location>
</feature>
<feature type="region of interest" description="Disordered" evidence="10">
    <location>
        <begin position="1"/>
        <end position="66"/>
    </location>
</feature>
<feature type="domain" description="Chitin synthase 4-like" evidence="12">
    <location>
        <begin position="321"/>
        <end position="396"/>
    </location>
</feature>
<evidence type="ECO:0000256" key="5">
    <source>
        <dbReference type="ARBA" id="ARBA00022679"/>
    </source>
</evidence>
<dbReference type="InterPro" id="IPR029044">
    <property type="entry name" value="Nucleotide-diphossugar_trans"/>
</dbReference>
<feature type="compositionally biased region" description="Low complexity" evidence="10">
    <location>
        <begin position="499"/>
        <end position="513"/>
    </location>
</feature>
<dbReference type="PANTHER" id="PTHR22914">
    <property type="entry name" value="CHITIN SYNTHASE"/>
    <property type="match status" value="1"/>
</dbReference>
<sequence>MNQDRNQIPKRQAYLARNDSGQTRRYSLTNVNGDIETGLHSNDSSRKRSSLTRPERQPIPKPGDPHYYTYMKLNGSMSSIEQNEQLQKGTALRRRNTPMKGEVKKSRRKAIMNGLKKEEKSSFLDRLPGPWTVYTRIVTFWAPPPLLKLCGIPDKQIQTAWREKIALVSIIVMIMGTIGFLTFGLQQVLCGLSGTENRVKFNGLKKGNVIIGGYAYDISKFKHPDVGKIDDGNILGAPINAEFRDLSLLFQNPNDNCKKVLRYADNFADDNGNVANVFPCKMVSSQPPGDKVDPSDTYNQEFCHNSNEERSALKRQPKKVVYYSWDDIMNKKKDMIVYNGVVLDLSRLDWLLPQVKLPSIIKKIKGGKYRGQDMSMYFAKENPTTGECLRDLTKVGDIDTASFGCMISNVILYVSLVVILGAVFAKFFMALYFGWFMSRNLGFITPETPEERKKRLEKIEDWSDYYSDGRAREVLNPQYTVAPGMANMNQQRTASPDGTATANNSNDNIDNAAPPVTPRKHRWLPSVSRFSQFNPGEVPVIENQPAKRGRVGVNPNSVASGYFNSLYMTRNPNQHFEDNPNTAGISELDDTTRYTLDLPKDSAIQNEFMTYPSGNMNQTNITVNQAYKSHQDPITAAGTTVDDSPFDFPLAYTLLLVTCYSEGVEGIRTTLDSLAGTDYPGSHKCIFVICDGLIKGAGEDMYTPDVCLSMMKDFVIPPDRVQPYTYVAIASGAKRRNMAKIYAGYYAPSEDSPEATKREPVPMILVVKCGAPEEANEKKPGNRGKRDSQVLLMRFLQHVMFDDRMTELEYELFNAMWNVTKVTPDNFEICLMVDADTKVYGDSVTRMVATMVRDPQIMGLCGETKIANKRDSWVSAIQVFEYYISHHQAKAFESVFGGVTCLPGCFCMYRIKAPKGTNNYWVPILSNPNIVELYSEHVVDTLHKKNLLLLGEDRYLTTLMLKTFPKRKMMFVPSAVCKTVVPDEFKVLLSQRRRWINSTVHNLMELVLVKDLCGTFCLSMQFVIFMELVGTVALPAAISFTIYIVIISTFTRPVPYLPLALLACILLLPAVLIGLTTRKMVYVGWMFIYLFALPIWNFVLPAYAYWHFDDFSWGETRKVTGEGKDTGHGDGEGEFDQNMIIRKHWCEFEAEKREKTKKILNETPHLRKVALSIYDNLYLRHLSLGNEFHHNSMISMLNKSQTLGGTSSFGSLVSSHRSVISTSKRSETHSHTSSENSVLFTPGIGQVSQLQAAITSSSAHTLEDTKRMSHAADTLEKLGYMTPLIIPTIASTNSISRMANSSSLTLSSSSASLALSNRSLSRGGTPQSKGFSGSQSSLRNTVANKAHQYPFLNLPPPPAVFQIGTQSSQLTNKSRNSSMVSLNSLRVPPIQKPNNNSNTSSNNSYNNGKSRSYGYAP</sequence>
<keyword evidence="9" id="KW-0325">Glycoprotein</keyword>
<feature type="transmembrane region" description="Helical" evidence="11">
    <location>
        <begin position="1028"/>
        <end position="1050"/>
    </location>
</feature>
<feature type="compositionally biased region" description="Low complexity" evidence="10">
    <location>
        <begin position="1394"/>
        <end position="1417"/>
    </location>
</feature>
<feature type="compositionally biased region" description="Polar residues" evidence="10">
    <location>
        <begin position="1324"/>
        <end position="1336"/>
    </location>
</feature>
<keyword evidence="4" id="KW-0328">Glycosyltransferase</keyword>
<feature type="transmembrane region" description="Helical" evidence="11">
    <location>
        <begin position="165"/>
        <end position="185"/>
    </location>
</feature>
<dbReference type="Pfam" id="PF22997">
    <property type="entry name" value="CHS4"/>
    <property type="match status" value="1"/>
</dbReference>
<dbReference type="GO" id="GO:0005886">
    <property type="term" value="C:plasma membrane"/>
    <property type="evidence" value="ECO:0007669"/>
    <property type="project" value="UniProtKB-SubCell"/>
</dbReference>
<dbReference type="EC" id="2.4.1.16" evidence="2"/>
<protein>
    <recommendedName>
        <fullName evidence="2">chitin synthase</fullName>
        <ecNumber evidence="2">2.4.1.16</ecNumber>
    </recommendedName>
</protein>
<evidence type="ECO:0000313" key="13">
    <source>
        <dbReference type="EMBL" id="KAJ1919307.1"/>
    </source>
</evidence>
<evidence type="ECO:0000259" key="12">
    <source>
        <dbReference type="Pfam" id="PF22997"/>
    </source>
</evidence>
<feature type="region of interest" description="Disordered" evidence="10">
    <location>
        <begin position="492"/>
        <end position="518"/>
    </location>
</feature>
<accession>A0A9W8A3F8</accession>
<evidence type="ECO:0000256" key="8">
    <source>
        <dbReference type="ARBA" id="ARBA00023136"/>
    </source>
</evidence>
<keyword evidence="6 11" id="KW-0812">Transmembrane</keyword>
<dbReference type="OrthoDB" id="370884at2759"/>